<evidence type="ECO:0000256" key="7">
    <source>
        <dbReference type="SAM" id="Phobius"/>
    </source>
</evidence>
<dbReference type="PROSITE" id="PS51379">
    <property type="entry name" value="4FE4S_FER_2"/>
    <property type="match status" value="1"/>
</dbReference>
<sequence length="457" mass="50104">MQSSLRADGSRNWVQPADVRGRFARARKAVFLLLVVAWALVPWVRIDGRPALMLDVEHRQFFLFGATFNAQDLWLLFFLLTGVGFLLVFLTSLLGRVWCGWACPQTVFLEGLFRPVERLIEGPRDMRIRRDKGPWNADKSLRKVGKHVAFVVLAAFVAHVFVGYFVSLPRLFAMMRSRPAEHPEAFAWAAALTAVFYGNFARFREQLCIGLCPYGRMQSVLIDQDSLVVGYDKKRGEPRGKASDPEAGACVDCKRCIAVCPTGIDIRNGLQLDCIACTSCIDACDEVMDKLGRPRGLVRYDSLKGLAGGKARILRPRVWLYLALGLVGLVSATVATRTRATFEANLLRVPGMPFVLDGDEVRNAFTIHLVNKRPDAATFEVEPEPEPGLSWVVPMGEPTVGGLAGISLPVTVTAKRAALKGNVPIRIRVRGPEGERVVEGTFVGPTAGVGTSEGGAP</sequence>
<evidence type="ECO:0000256" key="5">
    <source>
        <dbReference type="ARBA" id="ARBA00023004"/>
    </source>
</evidence>
<keyword evidence="10" id="KW-1185">Reference proteome</keyword>
<organism evidence="9 10">
    <name type="scientific">Polyangium fumosum</name>
    <dbReference type="NCBI Taxonomy" id="889272"/>
    <lineage>
        <taxon>Bacteria</taxon>
        <taxon>Pseudomonadati</taxon>
        <taxon>Myxococcota</taxon>
        <taxon>Polyangia</taxon>
        <taxon>Polyangiales</taxon>
        <taxon>Polyangiaceae</taxon>
        <taxon>Polyangium</taxon>
    </lineage>
</organism>
<evidence type="ECO:0000259" key="8">
    <source>
        <dbReference type="PROSITE" id="PS51379"/>
    </source>
</evidence>
<dbReference type="GO" id="GO:0046872">
    <property type="term" value="F:metal ion binding"/>
    <property type="evidence" value="ECO:0007669"/>
    <property type="project" value="UniProtKB-KW"/>
</dbReference>
<reference evidence="9 10" key="1">
    <citation type="submission" date="2019-04" db="EMBL/GenBank/DDBJ databases">
        <authorList>
            <person name="Li Y."/>
            <person name="Wang J."/>
        </authorList>
    </citation>
    <scope>NUCLEOTIDE SEQUENCE [LARGE SCALE GENOMIC DNA]</scope>
    <source>
        <strain evidence="9 10">DSM 14668</strain>
    </source>
</reference>
<dbReference type="EMBL" id="SSMQ01000107">
    <property type="protein sequence ID" value="TKC94620.1"/>
    <property type="molecule type" value="Genomic_DNA"/>
</dbReference>
<feature type="transmembrane region" description="Helical" evidence="7">
    <location>
        <begin position="148"/>
        <end position="165"/>
    </location>
</feature>
<keyword evidence="7" id="KW-0472">Membrane</keyword>
<keyword evidence="2" id="KW-0004">4Fe-4S</keyword>
<dbReference type="OrthoDB" id="9811700at2"/>
<keyword evidence="5" id="KW-0408">Iron</keyword>
<dbReference type="SUPFAM" id="SSF54862">
    <property type="entry name" value="4Fe-4S ferredoxins"/>
    <property type="match status" value="1"/>
</dbReference>
<keyword evidence="1" id="KW-0813">Transport</keyword>
<accession>A0A4U1IL50</accession>
<dbReference type="NCBIfam" id="TIGR02745">
    <property type="entry name" value="ccoG_rdxA_fixG"/>
    <property type="match status" value="1"/>
</dbReference>
<dbReference type="Pfam" id="PF11614">
    <property type="entry name" value="FixG_C"/>
    <property type="match status" value="1"/>
</dbReference>
<protein>
    <submittedName>
        <fullName evidence="9">Cytochrome c oxidase accessory protein CcoG</fullName>
    </submittedName>
</protein>
<keyword evidence="7" id="KW-0812">Transmembrane</keyword>
<evidence type="ECO:0000256" key="1">
    <source>
        <dbReference type="ARBA" id="ARBA00022448"/>
    </source>
</evidence>
<dbReference type="InterPro" id="IPR014116">
    <property type="entry name" value="Cyt_c_oxidase_cbb3_FixG"/>
</dbReference>
<dbReference type="PROSITE" id="PS00198">
    <property type="entry name" value="4FE4S_FER_1"/>
    <property type="match status" value="1"/>
</dbReference>
<dbReference type="InterPro" id="IPR013783">
    <property type="entry name" value="Ig-like_fold"/>
</dbReference>
<keyword evidence="7" id="KW-1133">Transmembrane helix</keyword>
<dbReference type="PANTHER" id="PTHR30176">
    <property type="entry name" value="FERREDOXIN-TYPE PROTEIN NAPH"/>
    <property type="match status" value="1"/>
</dbReference>
<dbReference type="AlphaFoldDB" id="A0A4U1IL50"/>
<evidence type="ECO:0000256" key="2">
    <source>
        <dbReference type="ARBA" id="ARBA00022485"/>
    </source>
</evidence>
<feature type="domain" description="4Fe-4S ferredoxin-type" evidence="8">
    <location>
        <begin position="238"/>
        <end position="269"/>
    </location>
</feature>
<evidence type="ECO:0000313" key="10">
    <source>
        <dbReference type="Proteomes" id="UP000309215"/>
    </source>
</evidence>
<dbReference type="InterPro" id="IPR017896">
    <property type="entry name" value="4Fe4S_Fe-S-bd"/>
</dbReference>
<dbReference type="PANTHER" id="PTHR30176:SF3">
    <property type="entry name" value="FERREDOXIN-TYPE PROTEIN NAPH"/>
    <property type="match status" value="1"/>
</dbReference>
<dbReference type="InterPro" id="IPR032879">
    <property type="entry name" value="FixG_C"/>
</dbReference>
<evidence type="ECO:0000256" key="3">
    <source>
        <dbReference type="ARBA" id="ARBA00022723"/>
    </source>
</evidence>
<keyword evidence="3" id="KW-0479">Metal-binding</keyword>
<dbReference type="Pfam" id="PF12801">
    <property type="entry name" value="Fer4_5"/>
    <property type="match status" value="1"/>
</dbReference>
<keyword evidence="4" id="KW-0249">Electron transport</keyword>
<dbReference type="InterPro" id="IPR017900">
    <property type="entry name" value="4Fe4S_Fe_S_CS"/>
</dbReference>
<dbReference type="Gene3D" id="2.60.40.10">
    <property type="entry name" value="Immunoglobulins"/>
    <property type="match status" value="1"/>
</dbReference>
<feature type="transmembrane region" description="Helical" evidence="7">
    <location>
        <begin position="185"/>
        <end position="201"/>
    </location>
</feature>
<name>A0A4U1IL50_9BACT</name>
<feature type="transmembrane region" description="Helical" evidence="7">
    <location>
        <begin position="73"/>
        <end position="94"/>
    </location>
</feature>
<keyword evidence="6" id="KW-0411">Iron-sulfur</keyword>
<dbReference type="Proteomes" id="UP000309215">
    <property type="component" value="Unassembled WGS sequence"/>
</dbReference>
<dbReference type="RefSeq" id="WP_136935933.1">
    <property type="nucleotide sequence ID" value="NZ_SSMQ01000107.1"/>
</dbReference>
<dbReference type="GO" id="GO:0005886">
    <property type="term" value="C:plasma membrane"/>
    <property type="evidence" value="ECO:0007669"/>
    <property type="project" value="TreeGrafter"/>
</dbReference>
<dbReference type="InterPro" id="IPR051684">
    <property type="entry name" value="Electron_Trans/Redox"/>
</dbReference>
<feature type="transmembrane region" description="Helical" evidence="7">
    <location>
        <begin position="29"/>
        <end position="46"/>
    </location>
</feature>
<dbReference type="Pfam" id="PF13746">
    <property type="entry name" value="Fer4_18"/>
    <property type="match status" value="1"/>
</dbReference>
<proteinExistence type="predicted"/>
<feature type="transmembrane region" description="Helical" evidence="7">
    <location>
        <begin position="318"/>
        <end position="336"/>
    </location>
</feature>
<comment type="caution">
    <text evidence="9">The sequence shown here is derived from an EMBL/GenBank/DDBJ whole genome shotgun (WGS) entry which is preliminary data.</text>
</comment>
<evidence type="ECO:0000256" key="6">
    <source>
        <dbReference type="ARBA" id="ARBA00023014"/>
    </source>
</evidence>
<evidence type="ECO:0000313" key="9">
    <source>
        <dbReference type="EMBL" id="TKC94620.1"/>
    </source>
</evidence>
<dbReference type="GO" id="GO:0051539">
    <property type="term" value="F:4 iron, 4 sulfur cluster binding"/>
    <property type="evidence" value="ECO:0007669"/>
    <property type="project" value="UniProtKB-KW"/>
</dbReference>
<gene>
    <name evidence="9" type="primary">ccoG</name>
    <name evidence="9" type="ORF">E8A74_48095</name>
</gene>
<dbReference type="Gene3D" id="3.30.70.20">
    <property type="match status" value="1"/>
</dbReference>
<evidence type="ECO:0000256" key="4">
    <source>
        <dbReference type="ARBA" id="ARBA00022982"/>
    </source>
</evidence>